<sequence>MAYAQSFADGVHTSIPAPGIGRWEPAAVAGIRSWRGRWPSSAWVLTTSR</sequence>
<protein>
    <submittedName>
        <fullName evidence="1">Fatty-acid synthase domain protein</fullName>
        <ecNumber evidence="1">2.3.1.-</ecNumber>
    </submittedName>
</protein>
<proteinExistence type="predicted"/>
<gene>
    <name evidence="1" type="primary">fas</name>
    <name evidence="1" type="ORF">BZL30_1912</name>
</gene>
<reference evidence="1 2" key="1">
    <citation type="submission" date="2017-02" db="EMBL/GenBank/DDBJ databases">
        <title>Complete genome sequences of Mycobacterium kansasii strains isolated from rhesus macaques.</title>
        <authorList>
            <person name="Panda A."/>
            <person name="Nagaraj S."/>
            <person name="Zhao X."/>
            <person name="Tettelin H."/>
            <person name="Detolla L.J."/>
        </authorList>
    </citation>
    <scope>NUCLEOTIDE SEQUENCE [LARGE SCALE GENOMIC DNA]</scope>
    <source>
        <strain evidence="1 2">11-3813</strain>
    </source>
</reference>
<accession>A0A1V3XHD3</accession>
<name>A0A1V3XHD3_MYCKA</name>
<dbReference type="AlphaFoldDB" id="A0A1V3XHD3"/>
<comment type="caution">
    <text evidence="1">The sequence shown here is derived from an EMBL/GenBank/DDBJ whole genome shotgun (WGS) entry which is preliminary data.</text>
</comment>
<dbReference type="GO" id="GO:0016746">
    <property type="term" value="F:acyltransferase activity"/>
    <property type="evidence" value="ECO:0007669"/>
    <property type="project" value="UniProtKB-KW"/>
</dbReference>
<keyword evidence="1" id="KW-0012">Acyltransferase</keyword>
<evidence type="ECO:0000313" key="1">
    <source>
        <dbReference type="EMBL" id="OOK78510.1"/>
    </source>
</evidence>
<organism evidence="1 2">
    <name type="scientific">Mycobacterium kansasii</name>
    <dbReference type="NCBI Taxonomy" id="1768"/>
    <lineage>
        <taxon>Bacteria</taxon>
        <taxon>Bacillati</taxon>
        <taxon>Actinomycetota</taxon>
        <taxon>Actinomycetes</taxon>
        <taxon>Mycobacteriales</taxon>
        <taxon>Mycobacteriaceae</taxon>
        <taxon>Mycobacterium</taxon>
    </lineage>
</organism>
<keyword evidence="1" id="KW-0808">Transferase</keyword>
<dbReference type="EC" id="2.3.1.-" evidence="1"/>
<dbReference type="EMBL" id="MVBM01000002">
    <property type="protein sequence ID" value="OOK78510.1"/>
    <property type="molecule type" value="Genomic_DNA"/>
</dbReference>
<evidence type="ECO:0000313" key="2">
    <source>
        <dbReference type="Proteomes" id="UP000189229"/>
    </source>
</evidence>
<dbReference type="Proteomes" id="UP000189229">
    <property type="component" value="Unassembled WGS sequence"/>
</dbReference>